<organism evidence="2 3">
    <name type="scientific">Armillaria borealis</name>
    <dbReference type="NCBI Taxonomy" id="47425"/>
    <lineage>
        <taxon>Eukaryota</taxon>
        <taxon>Fungi</taxon>
        <taxon>Dikarya</taxon>
        <taxon>Basidiomycota</taxon>
        <taxon>Agaricomycotina</taxon>
        <taxon>Agaricomycetes</taxon>
        <taxon>Agaricomycetidae</taxon>
        <taxon>Agaricales</taxon>
        <taxon>Marasmiineae</taxon>
        <taxon>Physalacriaceae</taxon>
        <taxon>Armillaria</taxon>
    </lineage>
</organism>
<dbReference type="PANTHER" id="PTHR38926">
    <property type="entry name" value="F-BOX DOMAIN CONTAINING PROTEIN, EXPRESSED"/>
    <property type="match status" value="1"/>
</dbReference>
<evidence type="ECO:0008006" key="4">
    <source>
        <dbReference type="Google" id="ProtNLM"/>
    </source>
</evidence>
<comment type="caution">
    <text evidence="2">The sequence shown here is derived from an EMBL/GenBank/DDBJ whole genome shotgun (WGS) entry which is preliminary data.</text>
</comment>
<dbReference type="Proteomes" id="UP001175226">
    <property type="component" value="Unassembled WGS sequence"/>
</dbReference>
<dbReference type="SUPFAM" id="SSF52047">
    <property type="entry name" value="RNI-like"/>
    <property type="match status" value="1"/>
</dbReference>
<proteinExistence type="predicted"/>
<evidence type="ECO:0000313" key="3">
    <source>
        <dbReference type="Proteomes" id="UP001175226"/>
    </source>
</evidence>
<dbReference type="AlphaFoldDB" id="A0AA39MMD4"/>
<dbReference type="InterPro" id="IPR032675">
    <property type="entry name" value="LRR_dom_sf"/>
</dbReference>
<name>A0AA39MMD4_9AGAR</name>
<sequence length="516" mass="58466">MERYIQLCHNCRQCFDAQAPSLPLDTAAYLRHWGQLNDSETELCTNAIVDLQKKISEYEAEISRLNTTLEKLKTGQRSLTSCMEKYESLLSPVRRLPRDVLQDIFKFVCTSVSHDAFLSRNDLPLVSTTPFYLSSVCAYWRDICLSSPMLWTSILASVDYRGASIPFLYVTKLFKQRSGARLLNLQMSVELGGVEKGFNHNDVQRRLQYAVTSLFYSPDTLNLQGLKRIGIDSRTVPLWNVLRKDIYPEFPELEHLEFSGDVEFSGEHPIKVFEYAPKLRTLALNAFRGTFFSLPSKQITTIYFANVLSFVYPSRLYNFPNATTATFDGCPDLLFGIAEIPFQRLVLRDSLPSFHRAGSMPHLKVLELVDIDCTMSSEFDDRMNTICALSKYILKSPLLTELALTTLTIGPPEMLSLLRAVPQLRRLSIVEQIGACIRIISPLFIGQLANPEMLPELEHLQLVWSGEVDEGAVLDMLEKRGLKSIVIGIRKGGELRPDTMSRVDTLRGRGTQVALW</sequence>
<feature type="coiled-coil region" evidence="1">
    <location>
        <begin position="48"/>
        <end position="75"/>
    </location>
</feature>
<protein>
    <recommendedName>
        <fullName evidence="4">F-box domain-containing protein</fullName>
    </recommendedName>
</protein>
<evidence type="ECO:0000313" key="2">
    <source>
        <dbReference type="EMBL" id="KAK0439622.1"/>
    </source>
</evidence>
<accession>A0AA39MMD4</accession>
<keyword evidence="3" id="KW-1185">Reference proteome</keyword>
<reference evidence="2" key="1">
    <citation type="submission" date="2023-06" db="EMBL/GenBank/DDBJ databases">
        <authorList>
            <consortium name="Lawrence Berkeley National Laboratory"/>
            <person name="Ahrendt S."/>
            <person name="Sahu N."/>
            <person name="Indic B."/>
            <person name="Wong-Bajracharya J."/>
            <person name="Merenyi Z."/>
            <person name="Ke H.-M."/>
            <person name="Monk M."/>
            <person name="Kocsube S."/>
            <person name="Drula E."/>
            <person name="Lipzen A."/>
            <person name="Balint B."/>
            <person name="Henrissat B."/>
            <person name="Andreopoulos B."/>
            <person name="Martin F.M."/>
            <person name="Harder C.B."/>
            <person name="Rigling D."/>
            <person name="Ford K.L."/>
            <person name="Foster G.D."/>
            <person name="Pangilinan J."/>
            <person name="Papanicolaou A."/>
            <person name="Barry K."/>
            <person name="LaButti K."/>
            <person name="Viragh M."/>
            <person name="Koriabine M."/>
            <person name="Yan M."/>
            <person name="Riley R."/>
            <person name="Champramary S."/>
            <person name="Plett K.L."/>
            <person name="Tsai I.J."/>
            <person name="Slot J."/>
            <person name="Sipos G."/>
            <person name="Plett J."/>
            <person name="Nagy L.G."/>
            <person name="Grigoriev I.V."/>
        </authorList>
    </citation>
    <scope>NUCLEOTIDE SEQUENCE</scope>
    <source>
        <strain evidence="2">FPL87.14</strain>
    </source>
</reference>
<evidence type="ECO:0000256" key="1">
    <source>
        <dbReference type="SAM" id="Coils"/>
    </source>
</evidence>
<keyword evidence="1" id="KW-0175">Coiled coil</keyword>
<dbReference type="Gene3D" id="1.20.1280.50">
    <property type="match status" value="1"/>
</dbReference>
<dbReference type="Gene3D" id="3.80.10.10">
    <property type="entry name" value="Ribonuclease Inhibitor"/>
    <property type="match status" value="1"/>
</dbReference>
<gene>
    <name evidence="2" type="ORF">EV421DRAFT_1905910</name>
</gene>
<dbReference type="PANTHER" id="PTHR38926:SF72">
    <property type="entry name" value="IM:7136021-RELATED"/>
    <property type="match status" value="1"/>
</dbReference>
<dbReference type="EMBL" id="JAUEPT010000037">
    <property type="protein sequence ID" value="KAK0439622.1"/>
    <property type="molecule type" value="Genomic_DNA"/>
</dbReference>